<protein>
    <submittedName>
        <fullName evidence="2">Uncharacterized protein</fullName>
    </submittedName>
</protein>
<accession>A0A1Q9CT73</accession>
<evidence type="ECO:0000313" key="3">
    <source>
        <dbReference type="Proteomes" id="UP000186817"/>
    </source>
</evidence>
<dbReference type="EMBL" id="LSRX01000936">
    <property type="protein sequence ID" value="OLP86103.1"/>
    <property type="molecule type" value="Genomic_DNA"/>
</dbReference>
<gene>
    <name evidence="2" type="ORF">AK812_SmicGene32829</name>
</gene>
<evidence type="ECO:0000313" key="2">
    <source>
        <dbReference type="EMBL" id="OLP86103.1"/>
    </source>
</evidence>
<dbReference type="AlphaFoldDB" id="A0A1Q9CT73"/>
<feature type="region of interest" description="Disordered" evidence="1">
    <location>
        <begin position="90"/>
        <end position="139"/>
    </location>
</feature>
<evidence type="ECO:0000256" key="1">
    <source>
        <dbReference type="SAM" id="MobiDB-lite"/>
    </source>
</evidence>
<proteinExistence type="predicted"/>
<comment type="caution">
    <text evidence="2">The sequence shown here is derived from an EMBL/GenBank/DDBJ whole genome shotgun (WGS) entry which is preliminary data.</text>
</comment>
<dbReference type="OrthoDB" id="10529224at2759"/>
<feature type="compositionally biased region" description="Acidic residues" evidence="1">
    <location>
        <begin position="96"/>
        <end position="122"/>
    </location>
</feature>
<reference evidence="2 3" key="1">
    <citation type="submission" date="2016-02" db="EMBL/GenBank/DDBJ databases">
        <title>Genome analysis of coral dinoflagellate symbionts highlights evolutionary adaptations to a symbiotic lifestyle.</title>
        <authorList>
            <person name="Aranda M."/>
            <person name="Li Y."/>
            <person name="Liew Y.J."/>
            <person name="Baumgarten S."/>
            <person name="Simakov O."/>
            <person name="Wilson M."/>
            <person name="Piel J."/>
            <person name="Ashoor H."/>
            <person name="Bougouffa S."/>
            <person name="Bajic V.B."/>
            <person name="Ryu T."/>
            <person name="Ravasi T."/>
            <person name="Bayer T."/>
            <person name="Micklem G."/>
            <person name="Kim H."/>
            <person name="Bhak J."/>
            <person name="Lajeunesse T.C."/>
            <person name="Voolstra C.R."/>
        </authorList>
    </citation>
    <scope>NUCLEOTIDE SEQUENCE [LARGE SCALE GENOMIC DNA]</scope>
    <source>
        <strain evidence="2 3">CCMP2467</strain>
    </source>
</reference>
<keyword evidence="3" id="KW-1185">Reference proteome</keyword>
<dbReference type="Proteomes" id="UP000186817">
    <property type="component" value="Unassembled WGS sequence"/>
</dbReference>
<organism evidence="2 3">
    <name type="scientific">Symbiodinium microadriaticum</name>
    <name type="common">Dinoflagellate</name>
    <name type="synonym">Zooxanthella microadriatica</name>
    <dbReference type="NCBI Taxonomy" id="2951"/>
    <lineage>
        <taxon>Eukaryota</taxon>
        <taxon>Sar</taxon>
        <taxon>Alveolata</taxon>
        <taxon>Dinophyceae</taxon>
        <taxon>Suessiales</taxon>
        <taxon>Symbiodiniaceae</taxon>
        <taxon>Symbiodinium</taxon>
    </lineage>
</organism>
<sequence length="198" mass="22178">MIVLSLPRLCRKHLRIGSAALQEIKADILDKFVALQSQQDEWLKEALKRGIEEYGLGLSGRRRTSVHVRLVQKIDEKQMAETVKAIREIAANIPESDPEDEEEAAPEGPEEEAPETAEEAQESEYTKSDPGRPTGEFVLGLLNPRLRPEDIWAKAKAGAAPEFAKDLELPVNADYKEQREALIEKCVQIQARAEKPSQ</sequence>
<name>A0A1Q9CT73_SYMMI</name>